<dbReference type="STRING" id="258594.RPA2997"/>
<dbReference type="AlphaFoldDB" id="Q6N5H7"/>
<organism evidence="1">
    <name type="scientific">Rhodopseudomonas palustris (strain ATCC BAA-98 / CGA009)</name>
    <dbReference type="NCBI Taxonomy" id="258594"/>
    <lineage>
        <taxon>Bacteria</taxon>
        <taxon>Pseudomonadati</taxon>
        <taxon>Pseudomonadota</taxon>
        <taxon>Alphaproteobacteria</taxon>
        <taxon>Hyphomicrobiales</taxon>
        <taxon>Nitrobacteraceae</taxon>
        <taxon>Rhodopseudomonas</taxon>
    </lineage>
</organism>
<dbReference type="EMBL" id="BX572602">
    <property type="protein sequence ID" value="CAE28438.1"/>
    <property type="molecule type" value="Genomic_DNA"/>
</dbReference>
<proteinExistence type="predicted"/>
<reference evidence="1" key="1">
    <citation type="journal article" date="2004" name="Nat. Biotechnol.">
        <title>Complete genome sequence of the metabolically versatile photosynthetic bacterium Rhodopseudomonas palustris.</title>
        <authorList>
            <person name="Larimer F.W."/>
            <person name="Chain P."/>
            <person name="Hauser L."/>
            <person name="Lamerdin J."/>
            <person name="Malfatti S."/>
            <person name="Do L."/>
            <person name="Land M.L."/>
            <person name="Pelletier D.A."/>
            <person name="Beatty J.T."/>
            <person name="Lang A.S."/>
            <person name="Tabita F.R."/>
            <person name="Gibson J.L."/>
            <person name="Hanson T.E."/>
            <person name="Bobst C."/>
            <person name="Torres J.L."/>
            <person name="Peres C."/>
            <person name="Harrison F.H."/>
            <person name="Gibson J."/>
            <person name="Harwood C.S."/>
        </authorList>
    </citation>
    <scope>NUCLEOTIDE SEQUENCE [LARGE SCALE GENOMIC DNA]</scope>
    <source>
        <strain evidence="1">CGA009</strain>
    </source>
</reference>
<dbReference type="PhylomeDB" id="Q6N5H7"/>
<dbReference type="HOGENOM" id="CLU_159807_2_0_5"/>
<gene>
    <name evidence="1" type="ordered locus">RPA2997</name>
</gene>
<name>Q6N5H7_RHOPA</name>
<sequence length="95" mass="10157">MNRTHRTSPMQNIEPPSCGVEQNIVLIGKDGLNRWVAREQNGRFGGLFVSRAHAIKFALSELGQSPHAIVDISQPAILDVFTSSGAASTATQLAA</sequence>
<evidence type="ECO:0000313" key="1">
    <source>
        <dbReference type="EMBL" id="CAE28438.1"/>
    </source>
</evidence>
<protein>
    <submittedName>
        <fullName evidence="1">Uncharacterized protein</fullName>
    </submittedName>
</protein>
<dbReference type="eggNOG" id="ENOG502ZSS2">
    <property type="taxonomic scope" value="Bacteria"/>
</dbReference>
<accession>Q6N5H7</accession>